<keyword evidence="1" id="KW-0732">Signal</keyword>
<proteinExistence type="predicted"/>
<dbReference type="RefSeq" id="WP_090320362.1">
    <property type="nucleotide sequence ID" value="NZ_FNOE01000019.1"/>
</dbReference>
<gene>
    <name evidence="2" type="ORF">SAMN05216333_1182</name>
</gene>
<dbReference type="OrthoDB" id="9927130at2"/>
<evidence type="ECO:0008006" key="4">
    <source>
        <dbReference type="Google" id="ProtNLM"/>
    </source>
</evidence>
<feature type="signal peptide" evidence="1">
    <location>
        <begin position="1"/>
        <end position="21"/>
    </location>
</feature>
<keyword evidence="3" id="KW-1185">Reference proteome</keyword>
<accession>A0A1H8SBP8</accession>
<dbReference type="EMBL" id="FODO01000018">
    <property type="protein sequence ID" value="SEO75987.1"/>
    <property type="molecule type" value="Genomic_DNA"/>
</dbReference>
<evidence type="ECO:0000313" key="2">
    <source>
        <dbReference type="EMBL" id="SEO75987.1"/>
    </source>
</evidence>
<protein>
    <recommendedName>
        <fullName evidence="4">Auto-transporter adhesin head GIN domain-containing protein</fullName>
    </recommendedName>
</protein>
<dbReference type="AlphaFoldDB" id="A0A1H8SBP8"/>
<reference evidence="3" key="1">
    <citation type="submission" date="2016-10" db="EMBL/GenBank/DDBJ databases">
        <authorList>
            <person name="Varghese N."/>
            <person name="Submissions S."/>
        </authorList>
    </citation>
    <scope>NUCLEOTIDE SEQUENCE [LARGE SCALE GENOMIC DNA]</scope>
    <source>
        <strain evidence="3">Nm76</strain>
    </source>
</reference>
<name>A0A1H8SBP8_9PROT</name>
<evidence type="ECO:0000256" key="1">
    <source>
        <dbReference type="SAM" id="SignalP"/>
    </source>
</evidence>
<sequence>MKNLSWVTLAIILSYAHFAVASQDSNSKNEEDKIDFTINGSGYLMASPIISEEDGLASHMSMRGKSKQLGETVINVLDEVKVKLNNGVPVNCITLEGDQGILAVLVKARGVIQLVKNGDQVFTKTSSINVCIGSKCFNEDGSIKEGCTFQSIATNEIIGGTGEFACATGHTTDVHTRTVLSISPKGEPFGSISGYTSKGTLHNPKNCNN</sequence>
<organism evidence="2 3">
    <name type="scientific">Nitrosomonas oligotropha</name>
    <dbReference type="NCBI Taxonomy" id="42354"/>
    <lineage>
        <taxon>Bacteria</taxon>
        <taxon>Pseudomonadati</taxon>
        <taxon>Pseudomonadota</taxon>
        <taxon>Betaproteobacteria</taxon>
        <taxon>Nitrosomonadales</taxon>
        <taxon>Nitrosomonadaceae</taxon>
        <taxon>Nitrosomonas</taxon>
    </lineage>
</organism>
<evidence type="ECO:0000313" key="3">
    <source>
        <dbReference type="Proteomes" id="UP000198814"/>
    </source>
</evidence>
<dbReference type="Proteomes" id="UP000198814">
    <property type="component" value="Unassembled WGS sequence"/>
</dbReference>
<feature type="chain" id="PRO_5011440268" description="Auto-transporter adhesin head GIN domain-containing protein" evidence="1">
    <location>
        <begin position="22"/>
        <end position="209"/>
    </location>
</feature>